<evidence type="ECO:0000313" key="2">
    <source>
        <dbReference type="EMBL" id="OVE95269.1"/>
    </source>
</evidence>
<proteinExistence type="predicted"/>
<feature type="coiled-coil region" evidence="1">
    <location>
        <begin position="26"/>
        <end position="56"/>
    </location>
</feature>
<keyword evidence="1" id="KW-0175">Coiled coil</keyword>
<dbReference type="Proteomes" id="UP000196232">
    <property type="component" value="Unassembled WGS sequence"/>
</dbReference>
<organism evidence="2 3">
    <name type="scientific">Companilactobacillus bobalius</name>
    <dbReference type="NCBI Taxonomy" id="2801451"/>
    <lineage>
        <taxon>Bacteria</taxon>
        <taxon>Bacillati</taxon>
        <taxon>Bacillota</taxon>
        <taxon>Bacilli</taxon>
        <taxon>Lactobacillales</taxon>
        <taxon>Lactobacillaceae</taxon>
        <taxon>Companilactobacillus</taxon>
    </lineage>
</organism>
<dbReference type="AlphaFoldDB" id="A0A202F461"/>
<sequence>MLQVKPKSVIYRRSQTPISDERQTVIDEISKESVYLERAIDNLQHQFEHMDQLRKNYSDLFSSPFLMLKLEGSLLNAYSLRKCYDAELRKLVAESD</sequence>
<reference evidence="2 3" key="1">
    <citation type="submission" date="2017-03" db="EMBL/GenBank/DDBJ databases">
        <title>Genome sequence of Lactobacillus bobalius KACC 16343.</title>
        <authorList>
            <person name="Chun J."/>
        </authorList>
    </citation>
    <scope>NUCLEOTIDE SEQUENCE [LARGE SCALE GENOMIC DNA]</scope>
    <source>
        <strain evidence="2 3">KACC 16343</strain>
    </source>
</reference>
<evidence type="ECO:0000313" key="3">
    <source>
        <dbReference type="Proteomes" id="UP000196232"/>
    </source>
</evidence>
<protein>
    <recommendedName>
        <fullName evidence="4">DUF2508 family protein</fullName>
    </recommendedName>
</protein>
<name>A0A202F461_9LACO</name>
<comment type="caution">
    <text evidence="2">The sequence shown here is derived from an EMBL/GenBank/DDBJ whole genome shotgun (WGS) entry which is preliminary data.</text>
</comment>
<accession>A0A202F461</accession>
<evidence type="ECO:0000256" key="1">
    <source>
        <dbReference type="SAM" id="Coils"/>
    </source>
</evidence>
<evidence type="ECO:0008006" key="4">
    <source>
        <dbReference type="Google" id="ProtNLM"/>
    </source>
</evidence>
<dbReference type="EMBL" id="MYFM01000010">
    <property type="protein sequence ID" value="OVE95269.1"/>
    <property type="molecule type" value="Genomic_DNA"/>
</dbReference>
<gene>
    <name evidence="2" type="ORF">LKACC16343_02653</name>
</gene>